<name>A0ABP4CGB6_9ACTN</name>
<feature type="domain" description="Thiamine pyrophosphate enzyme TPP-binding" evidence="5">
    <location>
        <begin position="391"/>
        <end position="536"/>
    </location>
</feature>
<comment type="similarity">
    <text evidence="1 3">Belongs to the TPP enzyme family.</text>
</comment>
<evidence type="ECO:0000259" key="5">
    <source>
        <dbReference type="Pfam" id="PF02775"/>
    </source>
</evidence>
<dbReference type="PANTHER" id="PTHR18968">
    <property type="entry name" value="THIAMINE PYROPHOSPHATE ENZYMES"/>
    <property type="match status" value="1"/>
</dbReference>
<gene>
    <name evidence="7" type="ORF">GCM10009550_69050</name>
</gene>
<dbReference type="SUPFAM" id="SSF52518">
    <property type="entry name" value="Thiamin diphosphate-binding fold (THDP-binding)"/>
    <property type="match status" value="2"/>
</dbReference>
<evidence type="ECO:0000259" key="6">
    <source>
        <dbReference type="Pfam" id="PF02776"/>
    </source>
</evidence>
<evidence type="ECO:0000256" key="1">
    <source>
        <dbReference type="ARBA" id="ARBA00007812"/>
    </source>
</evidence>
<evidence type="ECO:0000313" key="7">
    <source>
        <dbReference type="EMBL" id="GAA0966533.1"/>
    </source>
</evidence>
<evidence type="ECO:0000256" key="3">
    <source>
        <dbReference type="RuleBase" id="RU362132"/>
    </source>
</evidence>
<dbReference type="Gene3D" id="3.40.50.1220">
    <property type="entry name" value="TPP-binding domain"/>
    <property type="match status" value="1"/>
</dbReference>
<organism evidence="7 8">
    <name type="scientific">Actinocorallia libanotica</name>
    <dbReference type="NCBI Taxonomy" id="46162"/>
    <lineage>
        <taxon>Bacteria</taxon>
        <taxon>Bacillati</taxon>
        <taxon>Actinomycetota</taxon>
        <taxon>Actinomycetes</taxon>
        <taxon>Streptosporangiales</taxon>
        <taxon>Thermomonosporaceae</taxon>
        <taxon>Actinocorallia</taxon>
    </lineage>
</organism>
<dbReference type="InterPro" id="IPR045229">
    <property type="entry name" value="TPP_enz"/>
</dbReference>
<dbReference type="Pfam" id="PF02775">
    <property type="entry name" value="TPP_enzyme_C"/>
    <property type="match status" value="1"/>
</dbReference>
<comment type="caution">
    <text evidence="7">The sequence shown here is derived from an EMBL/GenBank/DDBJ whole genome shotgun (WGS) entry which is preliminary data.</text>
</comment>
<sequence length="568" mass="60984">MRIYEAVVRVLEDVGVEAAFGGAGEGITGLMMALKRSERIRTVITRNEQAASFMACGYAMYSGKPGFCFASAGPGAFNLFSGLATALAGCYPVLAVSGYADRRFRGWGALNETSGLSGTPDSRTMFAATTKASFVIDDPGEVFDVLEEAVNLAFAGRPGPVHVHVPRDLDDRSVKVRGIRPVRLAVAPVLPDPARVEEIAEVLAQAVAGRRRVVVLAGFGAVLSGAGPEIERLIERFGFPLLTTLDGKGVVSERHPLAAGVFADSGHASAWREFREADVVLCVGNSLGQHATFDYREDLFDGKVLVHVNISEAEFHKAYKPDYTLLSDARPAVAAIAGALERRAGGAPPAEARVRGREVRPIVHLTGKIHPGELAREIGGMLPPRAVLLADSGAHASWLGYHVELRDGQRFRKHDAFGAMAAHVNGAIGVKLAHPDRTVVVGCGDGCYTMGGFELMTAVEHEIPVIWVVFNDHEYKLVKLAQLFEHQETAFVDFQNPDFAAYARACGAEAHTAETIEDFRSAFRTALDSGRPTLIDAHVSRCPAPHYSPSPKGLIAGLTETFESRLHT</sequence>
<dbReference type="RefSeq" id="WP_344246143.1">
    <property type="nucleotide sequence ID" value="NZ_BAAAHH010000044.1"/>
</dbReference>
<dbReference type="InterPro" id="IPR012000">
    <property type="entry name" value="Thiamin_PyroP_enz_cen_dom"/>
</dbReference>
<dbReference type="InterPro" id="IPR011766">
    <property type="entry name" value="TPP_enzyme_TPP-bd"/>
</dbReference>
<dbReference type="PANTHER" id="PTHR18968:SF167">
    <property type="entry name" value="ACETOLACTATE SYNTHASE LARGE SUBUNIT ILVB2-RELATED"/>
    <property type="match status" value="1"/>
</dbReference>
<dbReference type="InterPro" id="IPR012001">
    <property type="entry name" value="Thiamin_PyroP_enz_TPP-bd_dom"/>
</dbReference>
<dbReference type="SUPFAM" id="SSF52467">
    <property type="entry name" value="DHS-like NAD/FAD-binding domain"/>
    <property type="match status" value="1"/>
</dbReference>
<dbReference type="EMBL" id="BAAAHH010000044">
    <property type="protein sequence ID" value="GAA0966533.1"/>
    <property type="molecule type" value="Genomic_DNA"/>
</dbReference>
<keyword evidence="8" id="KW-1185">Reference proteome</keyword>
<feature type="domain" description="Thiamine pyrophosphate enzyme N-terminal TPP-binding" evidence="6">
    <location>
        <begin position="1"/>
        <end position="111"/>
    </location>
</feature>
<feature type="domain" description="Thiamine pyrophosphate enzyme central" evidence="4">
    <location>
        <begin position="203"/>
        <end position="335"/>
    </location>
</feature>
<dbReference type="InterPro" id="IPR029035">
    <property type="entry name" value="DHS-like_NAD/FAD-binding_dom"/>
</dbReference>
<dbReference type="CDD" id="cd07035">
    <property type="entry name" value="TPP_PYR_POX_like"/>
    <property type="match status" value="1"/>
</dbReference>
<dbReference type="InterPro" id="IPR029061">
    <property type="entry name" value="THDP-binding"/>
</dbReference>
<evidence type="ECO:0000259" key="4">
    <source>
        <dbReference type="Pfam" id="PF00205"/>
    </source>
</evidence>
<proteinExistence type="inferred from homology"/>
<evidence type="ECO:0000256" key="2">
    <source>
        <dbReference type="ARBA" id="ARBA00023052"/>
    </source>
</evidence>
<dbReference type="Proteomes" id="UP001500665">
    <property type="component" value="Unassembled WGS sequence"/>
</dbReference>
<evidence type="ECO:0000313" key="8">
    <source>
        <dbReference type="Proteomes" id="UP001500665"/>
    </source>
</evidence>
<accession>A0ABP4CGB6</accession>
<dbReference type="Pfam" id="PF00205">
    <property type="entry name" value="TPP_enzyme_M"/>
    <property type="match status" value="1"/>
</dbReference>
<protein>
    <submittedName>
        <fullName evidence="7">Thiamine pyrophosphate-binding protein</fullName>
    </submittedName>
</protein>
<reference evidence="8" key="1">
    <citation type="journal article" date="2019" name="Int. J. Syst. Evol. Microbiol.">
        <title>The Global Catalogue of Microorganisms (GCM) 10K type strain sequencing project: providing services to taxonomists for standard genome sequencing and annotation.</title>
        <authorList>
            <consortium name="The Broad Institute Genomics Platform"/>
            <consortium name="The Broad Institute Genome Sequencing Center for Infectious Disease"/>
            <person name="Wu L."/>
            <person name="Ma J."/>
        </authorList>
    </citation>
    <scope>NUCLEOTIDE SEQUENCE [LARGE SCALE GENOMIC DNA]</scope>
    <source>
        <strain evidence="8">JCM 10696</strain>
    </source>
</reference>
<dbReference type="Gene3D" id="3.40.50.970">
    <property type="match status" value="2"/>
</dbReference>
<dbReference type="Pfam" id="PF02776">
    <property type="entry name" value="TPP_enzyme_N"/>
    <property type="match status" value="1"/>
</dbReference>
<keyword evidence="2 3" id="KW-0786">Thiamine pyrophosphate</keyword>